<dbReference type="STRING" id="3818.A0A444XIA1"/>
<reference evidence="6 9" key="2">
    <citation type="submission" date="2020-01" db="EMBL/GenBank/DDBJ databases">
        <title>Genome sequence of Arachis hypogaea, cultivar Shitouqi.</title>
        <authorList>
            <person name="Zhuang W."/>
            <person name="Chen H."/>
            <person name="Varshney R."/>
            <person name="Wang D."/>
            <person name="Ming R."/>
        </authorList>
    </citation>
    <scope>NUCLEOTIDE SEQUENCE [LARGE SCALE GENOMIC DNA]</scope>
    <source>
        <tissue evidence="6">Young leaf</tissue>
    </source>
</reference>
<dbReference type="CDD" id="cd15795">
    <property type="entry name" value="PMEI-Pla_a_1_like"/>
    <property type="match status" value="1"/>
</dbReference>
<evidence type="ECO:0000313" key="9">
    <source>
        <dbReference type="Proteomes" id="UP000464620"/>
    </source>
</evidence>
<keyword evidence="8" id="KW-1185">Reference proteome</keyword>
<dbReference type="EMBL" id="SDMP01000019">
    <property type="protein sequence ID" value="RYQ89190.1"/>
    <property type="molecule type" value="Genomic_DNA"/>
</dbReference>
<dbReference type="InterPro" id="IPR006501">
    <property type="entry name" value="Pectinesterase_inhib_dom"/>
</dbReference>
<keyword evidence="1 4" id="KW-0732">Signal</keyword>
<dbReference type="AlphaFoldDB" id="A0A444XIA1"/>
<evidence type="ECO:0000256" key="3">
    <source>
        <dbReference type="ARBA" id="ARBA00038471"/>
    </source>
</evidence>
<dbReference type="InterPro" id="IPR034088">
    <property type="entry name" value="Pla_a_1-like"/>
</dbReference>
<dbReference type="SMART" id="SM00856">
    <property type="entry name" value="PMEI"/>
    <property type="match status" value="1"/>
</dbReference>
<gene>
    <name evidence="7" type="ORF">Ahy_B09g095965</name>
    <name evidence="6" type="ORF">DS421_19g648310</name>
</gene>
<sequence>MGPQTSILVLIIILLSFYSIVAKPNHNLIQQTCKNISETDSNVSYKFCINSLESDPRSHGAKSLEKLGLASIKLVRHNVTDTRAQIKEILKKNKNKLDPFAKECLDDCLQVYSDAIATIKEAIKDYKAKRYADSNVKLSSVIDASTTCEDGFNQRNGVVSPLTKRNKDTFLLSAISLSIINMLNKDNLKDAEL</sequence>
<evidence type="ECO:0000256" key="4">
    <source>
        <dbReference type="SAM" id="SignalP"/>
    </source>
</evidence>
<dbReference type="SUPFAM" id="SSF101148">
    <property type="entry name" value="Plant invertase/pectin methylesterase inhibitor"/>
    <property type="match status" value="1"/>
</dbReference>
<feature type="domain" description="Pectinesterase inhibitor" evidence="5">
    <location>
        <begin position="24"/>
        <end position="179"/>
    </location>
</feature>
<feature type="signal peptide" evidence="4">
    <location>
        <begin position="1"/>
        <end position="22"/>
    </location>
</feature>
<protein>
    <submittedName>
        <fullName evidence="6">Invertase inhibitor</fullName>
    </submittedName>
</protein>
<evidence type="ECO:0000256" key="2">
    <source>
        <dbReference type="ARBA" id="ARBA00023157"/>
    </source>
</evidence>
<evidence type="ECO:0000259" key="5">
    <source>
        <dbReference type="SMART" id="SM00856"/>
    </source>
</evidence>
<dbReference type="GO" id="GO:0005576">
    <property type="term" value="C:extracellular region"/>
    <property type="evidence" value="ECO:0007669"/>
    <property type="project" value="UniProtKB-ARBA"/>
</dbReference>
<dbReference type="InterPro" id="IPR035513">
    <property type="entry name" value="Invertase/methylesterase_inhib"/>
</dbReference>
<dbReference type="NCBIfam" id="TIGR01614">
    <property type="entry name" value="PME_inhib"/>
    <property type="match status" value="1"/>
</dbReference>
<comment type="similarity">
    <text evidence="3">Belongs to the PMEI family.</text>
</comment>
<dbReference type="GO" id="GO:0004857">
    <property type="term" value="F:enzyme inhibitor activity"/>
    <property type="evidence" value="ECO:0007669"/>
    <property type="project" value="InterPro"/>
</dbReference>
<keyword evidence="2" id="KW-1015">Disulfide bond</keyword>
<organism evidence="7 8">
    <name type="scientific">Arachis hypogaea</name>
    <name type="common">Peanut</name>
    <dbReference type="NCBI Taxonomy" id="3818"/>
    <lineage>
        <taxon>Eukaryota</taxon>
        <taxon>Viridiplantae</taxon>
        <taxon>Streptophyta</taxon>
        <taxon>Embryophyta</taxon>
        <taxon>Tracheophyta</taxon>
        <taxon>Spermatophyta</taxon>
        <taxon>Magnoliopsida</taxon>
        <taxon>eudicotyledons</taxon>
        <taxon>Gunneridae</taxon>
        <taxon>Pentapetalae</taxon>
        <taxon>rosids</taxon>
        <taxon>fabids</taxon>
        <taxon>Fabales</taxon>
        <taxon>Fabaceae</taxon>
        <taxon>Papilionoideae</taxon>
        <taxon>50 kb inversion clade</taxon>
        <taxon>dalbergioids sensu lato</taxon>
        <taxon>Dalbergieae</taxon>
        <taxon>Pterocarpus clade</taxon>
        <taxon>Arachis</taxon>
    </lineage>
</organism>
<dbReference type="Gene3D" id="1.20.140.40">
    <property type="entry name" value="Invertase/pectin methylesterase inhibitor family protein"/>
    <property type="match status" value="1"/>
</dbReference>
<evidence type="ECO:0000256" key="1">
    <source>
        <dbReference type="ARBA" id="ARBA00022729"/>
    </source>
</evidence>
<name>A0A444XIA1_ARAHY</name>
<evidence type="ECO:0000313" key="6">
    <source>
        <dbReference type="EMBL" id="QHN76938.1"/>
    </source>
</evidence>
<dbReference type="Gramene" id="arahy.Tifrunner.gnm2.ann2.Ah19g166400.1">
    <property type="protein sequence ID" value="arahy.Tifrunner.gnm2.ann2.Ah19g166400.1-CDS-1"/>
    <property type="gene ID" value="arahy.Tifrunner.gnm2.ann2.Ah19g166400"/>
</dbReference>
<dbReference type="FunFam" id="1.20.140.40:FF:000002">
    <property type="entry name" value="Putative invertase inhibitor"/>
    <property type="match status" value="1"/>
</dbReference>
<proteinExistence type="inferred from homology"/>
<dbReference type="Pfam" id="PF04043">
    <property type="entry name" value="PMEI"/>
    <property type="match status" value="1"/>
</dbReference>
<dbReference type="EMBL" id="CP031001">
    <property type="protein sequence ID" value="QHN76938.1"/>
    <property type="molecule type" value="Genomic_DNA"/>
</dbReference>
<dbReference type="OrthoDB" id="1915198at2759"/>
<dbReference type="PANTHER" id="PTHR35357">
    <property type="entry name" value="OS02G0537100 PROTEIN"/>
    <property type="match status" value="1"/>
</dbReference>
<evidence type="ECO:0000313" key="8">
    <source>
        <dbReference type="Proteomes" id="UP000289738"/>
    </source>
</evidence>
<dbReference type="Proteomes" id="UP000289738">
    <property type="component" value="Chromosome B09"/>
</dbReference>
<feature type="chain" id="PRO_5033431667" evidence="4">
    <location>
        <begin position="23"/>
        <end position="193"/>
    </location>
</feature>
<reference evidence="7 8" key="1">
    <citation type="submission" date="2019-01" db="EMBL/GenBank/DDBJ databases">
        <title>Sequencing of cultivated peanut Arachis hypogaea provides insights into genome evolution and oil improvement.</title>
        <authorList>
            <person name="Chen X."/>
        </authorList>
    </citation>
    <scope>NUCLEOTIDE SEQUENCE [LARGE SCALE GENOMIC DNA]</scope>
    <source>
        <strain evidence="8">cv. Fuhuasheng</strain>
        <strain evidence="7">GDAAS-fuhuasheng2018</strain>
        <tissue evidence="7">Leaves</tissue>
    </source>
</reference>
<dbReference type="SMR" id="A0A444XIA1"/>
<dbReference type="PANTHER" id="PTHR35357:SF17">
    <property type="entry name" value="PECTINESTERASE INHIBITOR 12"/>
    <property type="match status" value="1"/>
</dbReference>
<accession>A0A444XIA1</accession>
<dbReference type="Proteomes" id="UP000464620">
    <property type="component" value="Chromosome B09"/>
</dbReference>
<evidence type="ECO:0000313" key="7">
    <source>
        <dbReference type="EMBL" id="RYQ89190.1"/>
    </source>
</evidence>